<name>A0ABY8BZ50_9MICO</name>
<evidence type="ECO:0000313" key="3">
    <source>
        <dbReference type="EMBL" id="WEG09215.1"/>
    </source>
</evidence>
<reference evidence="3 4" key="1">
    <citation type="submission" date="2023-03" db="EMBL/GenBank/DDBJ databases">
        <title>Genome sequence of Microbacterium sp. KACC 23027.</title>
        <authorList>
            <person name="Kim S."/>
            <person name="Heo J."/>
            <person name="Kwon S.-W."/>
        </authorList>
    </citation>
    <scope>NUCLEOTIDE SEQUENCE [LARGE SCALE GENOMIC DNA]</scope>
    <source>
        <strain evidence="3 4">KACC 23027</strain>
    </source>
</reference>
<dbReference type="Proteomes" id="UP001214553">
    <property type="component" value="Chromosome"/>
</dbReference>
<keyword evidence="2" id="KW-0472">Membrane</keyword>
<proteinExistence type="predicted"/>
<dbReference type="RefSeq" id="WP_275278539.1">
    <property type="nucleotide sequence ID" value="NZ_CP119108.1"/>
</dbReference>
<accession>A0ABY8BZ50</accession>
<feature type="transmembrane region" description="Helical" evidence="2">
    <location>
        <begin position="79"/>
        <end position="104"/>
    </location>
</feature>
<dbReference type="InterPro" id="IPR021517">
    <property type="entry name" value="DUF3180"/>
</dbReference>
<evidence type="ECO:0000256" key="2">
    <source>
        <dbReference type="SAM" id="Phobius"/>
    </source>
</evidence>
<sequence length="175" mass="17551">MKRTGAASLIVAAVLGGGAGYLFDQLLTSAGRPTFTPQISLPILLVALGVIVVLLALPIRRATQGKADAPVNPFHAVRIAMLAKASSLVGAVFTGVSLGLLLFLLTRPAEPSVGSLGALIGTAVGAVLLLVGGLIAEHLCTIRKDDDDKHPGAGSGAGGVDDSDTGDTDGHYAAH</sequence>
<keyword evidence="4" id="KW-1185">Reference proteome</keyword>
<organism evidence="3 4">
    <name type="scientific">Microbacterium horticulturae</name>
    <dbReference type="NCBI Taxonomy" id="3028316"/>
    <lineage>
        <taxon>Bacteria</taxon>
        <taxon>Bacillati</taxon>
        <taxon>Actinomycetota</taxon>
        <taxon>Actinomycetes</taxon>
        <taxon>Micrococcales</taxon>
        <taxon>Microbacteriaceae</taxon>
        <taxon>Microbacterium</taxon>
    </lineage>
</organism>
<gene>
    <name evidence="3" type="ORF">PU630_01245</name>
</gene>
<keyword evidence="2" id="KW-0812">Transmembrane</keyword>
<feature type="transmembrane region" description="Helical" evidence="2">
    <location>
        <begin position="116"/>
        <end position="136"/>
    </location>
</feature>
<dbReference type="Pfam" id="PF11377">
    <property type="entry name" value="DUF3180"/>
    <property type="match status" value="1"/>
</dbReference>
<evidence type="ECO:0000313" key="4">
    <source>
        <dbReference type="Proteomes" id="UP001214553"/>
    </source>
</evidence>
<protein>
    <submittedName>
        <fullName evidence="3">DUF3180 domain-containing protein</fullName>
    </submittedName>
</protein>
<dbReference type="EMBL" id="CP119108">
    <property type="protein sequence ID" value="WEG09215.1"/>
    <property type="molecule type" value="Genomic_DNA"/>
</dbReference>
<feature type="region of interest" description="Disordered" evidence="1">
    <location>
        <begin position="146"/>
        <end position="175"/>
    </location>
</feature>
<feature type="transmembrane region" description="Helical" evidence="2">
    <location>
        <begin position="39"/>
        <end position="59"/>
    </location>
</feature>
<evidence type="ECO:0000256" key="1">
    <source>
        <dbReference type="SAM" id="MobiDB-lite"/>
    </source>
</evidence>
<keyword evidence="2" id="KW-1133">Transmembrane helix</keyword>